<dbReference type="PROSITE" id="PS50176">
    <property type="entry name" value="ARM_REPEAT"/>
    <property type="match status" value="1"/>
</dbReference>
<sequence>MARLVQKKEDDYKIIRKEARSALIQLASDDYYHNIIIEEGLVRVPLVGSAAYKAFRPLPHSWPSFPDGSEIQRSACPSKYGATELLLGLSVNEKQTKPDCAKVSAMIGRSNQQFLARVGAIELDDEGKDQSGSEKNDLYTILPWIDGVARLVLILGLEDVSAIKKAARAIGDASVNEHMCTSFKEAGAVKPLLQLLKHSDAPVREAAAYALEKLSASSIVCQKIKAEGGLEMLIDIVKDPNTAVKQLEKVLRFMLTFFF</sequence>
<dbReference type="PANTHER" id="PTHR47451:SF1">
    <property type="entry name" value="ARM REPEAT SUPERFAMILY PROTEIN"/>
    <property type="match status" value="1"/>
</dbReference>
<evidence type="ECO:0000313" key="2">
    <source>
        <dbReference type="EMBL" id="GJN40337.1"/>
    </source>
</evidence>
<dbReference type="InterPro" id="IPR016024">
    <property type="entry name" value="ARM-type_fold"/>
</dbReference>
<dbReference type="AlphaFoldDB" id="A0AAV5FZA9"/>
<comment type="caution">
    <text evidence="2">The sequence shown here is derived from an EMBL/GenBank/DDBJ whole genome shotgun (WGS) entry which is preliminary data.</text>
</comment>
<proteinExistence type="predicted"/>
<dbReference type="PANTHER" id="PTHR47451">
    <property type="entry name" value="ARM REPEAT SUPERFAMILY PROTEIN"/>
    <property type="match status" value="1"/>
</dbReference>
<feature type="repeat" description="ARM" evidence="1">
    <location>
        <begin position="187"/>
        <end position="229"/>
    </location>
</feature>
<dbReference type="Gene3D" id="1.25.10.10">
    <property type="entry name" value="Leucine-rich Repeat Variant"/>
    <property type="match status" value="1"/>
</dbReference>
<dbReference type="Pfam" id="PF13646">
    <property type="entry name" value="HEAT_2"/>
    <property type="match status" value="1"/>
</dbReference>
<dbReference type="InterPro" id="IPR000225">
    <property type="entry name" value="Armadillo"/>
</dbReference>
<organism evidence="2 3">
    <name type="scientific">Eleusine coracana subsp. coracana</name>
    <dbReference type="NCBI Taxonomy" id="191504"/>
    <lineage>
        <taxon>Eukaryota</taxon>
        <taxon>Viridiplantae</taxon>
        <taxon>Streptophyta</taxon>
        <taxon>Embryophyta</taxon>
        <taxon>Tracheophyta</taxon>
        <taxon>Spermatophyta</taxon>
        <taxon>Magnoliopsida</taxon>
        <taxon>Liliopsida</taxon>
        <taxon>Poales</taxon>
        <taxon>Poaceae</taxon>
        <taxon>PACMAD clade</taxon>
        <taxon>Chloridoideae</taxon>
        <taxon>Cynodonteae</taxon>
        <taxon>Eleusininae</taxon>
        <taxon>Eleusine</taxon>
    </lineage>
</organism>
<gene>
    <name evidence="2" type="primary">gb29542</name>
    <name evidence="2" type="ORF">PR202_gb29542</name>
</gene>
<dbReference type="SMART" id="SM00185">
    <property type="entry name" value="ARM"/>
    <property type="match status" value="1"/>
</dbReference>
<dbReference type="InterPro" id="IPR011989">
    <property type="entry name" value="ARM-like"/>
</dbReference>
<protein>
    <submittedName>
        <fullName evidence="2">Uncharacterized protein</fullName>
    </submittedName>
</protein>
<name>A0AAV5FZA9_ELECO</name>
<dbReference type="SUPFAM" id="SSF48371">
    <property type="entry name" value="ARM repeat"/>
    <property type="match status" value="1"/>
</dbReference>
<evidence type="ECO:0000256" key="1">
    <source>
        <dbReference type="PROSITE-ProRule" id="PRU00259"/>
    </source>
</evidence>
<evidence type="ECO:0000313" key="3">
    <source>
        <dbReference type="Proteomes" id="UP001054889"/>
    </source>
</evidence>
<dbReference type="Proteomes" id="UP001054889">
    <property type="component" value="Unassembled WGS sequence"/>
</dbReference>
<reference evidence="2" key="1">
    <citation type="journal article" date="2018" name="DNA Res.">
        <title>Multiple hybrid de novo genome assembly of finger millet, an orphan allotetraploid crop.</title>
        <authorList>
            <person name="Hatakeyama M."/>
            <person name="Aluri S."/>
            <person name="Balachadran M.T."/>
            <person name="Sivarajan S.R."/>
            <person name="Patrignani A."/>
            <person name="Gruter S."/>
            <person name="Poveda L."/>
            <person name="Shimizu-Inatsugi R."/>
            <person name="Baeten J."/>
            <person name="Francoijs K.J."/>
            <person name="Nataraja K.N."/>
            <person name="Reddy Y.A.N."/>
            <person name="Phadnis S."/>
            <person name="Ravikumar R.L."/>
            <person name="Schlapbach R."/>
            <person name="Sreeman S.M."/>
            <person name="Shimizu K.K."/>
        </authorList>
    </citation>
    <scope>NUCLEOTIDE SEQUENCE</scope>
</reference>
<dbReference type="EMBL" id="BQKI01000114">
    <property type="protein sequence ID" value="GJN40337.1"/>
    <property type="molecule type" value="Genomic_DNA"/>
</dbReference>
<accession>A0AAV5FZA9</accession>
<keyword evidence="3" id="KW-1185">Reference proteome</keyword>
<reference evidence="2" key="2">
    <citation type="submission" date="2021-12" db="EMBL/GenBank/DDBJ databases">
        <title>Resequencing data analysis of finger millet.</title>
        <authorList>
            <person name="Hatakeyama M."/>
            <person name="Aluri S."/>
            <person name="Balachadran M.T."/>
            <person name="Sivarajan S.R."/>
            <person name="Poveda L."/>
            <person name="Shimizu-Inatsugi R."/>
            <person name="Schlapbach R."/>
            <person name="Sreeman S.M."/>
            <person name="Shimizu K.K."/>
        </authorList>
    </citation>
    <scope>NUCLEOTIDE SEQUENCE</scope>
</reference>